<protein>
    <submittedName>
        <fullName evidence="1">Uncharacterized protein</fullName>
    </submittedName>
</protein>
<proteinExistence type="predicted"/>
<evidence type="ECO:0000313" key="2">
    <source>
        <dbReference type="Proteomes" id="UP001635816"/>
    </source>
</evidence>
<dbReference type="EMBL" id="JBKBDD010000002">
    <property type="protein sequence ID" value="MFN6542809.1"/>
    <property type="molecule type" value="Genomic_DNA"/>
</dbReference>
<gene>
    <name evidence="1" type="ORF">ACK4CT_06405</name>
</gene>
<name>A0ABW9L514_9MYCO</name>
<dbReference type="RefSeq" id="WP_409542755.1">
    <property type="nucleotide sequence ID" value="NZ_JBKBDD010000002.1"/>
</dbReference>
<sequence length="305" mass="34036">MSDECEPEIVDVFEHGIEVAMGTGSPSGLARLATRENDMVYSGYTLAILDRDGTSLNHRVAYLLFSPGPYQTSDLWVEDDLRYCLRSALYHLDRLINLYADKCRLFEELPAATNSMQGNTSDDRMYFEVDAFLGAARRVYDSISKVLWKHYVGRPKGRWRSVRSLVESDANLASIPADYAQALKESWDAFGEKLTDYRDVVMHIAPLAGEGATWMNRYDGRWGATLGLPTNPGAKSRANFDNVQGNGIDALGYCYEVAVHLVGLSEKLTALPAVESHIVNPSPQMYPLRTKSFVDPNPKAARINR</sequence>
<dbReference type="Proteomes" id="UP001635816">
    <property type="component" value="Unassembled WGS sequence"/>
</dbReference>
<evidence type="ECO:0000313" key="1">
    <source>
        <dbReference type="EMBL" id="MFN6542809.1"/>
    </source>
</evidence>
<reference evidence="1 2" key="1">
    <citation type="submission" date="2024-12" db="EMBL/GenBank/DDBJ databases">
        <title>The coexistence of Mycolicibacterium septicum and Mycolicibacterium nivoides in clinical samples.</title>
        <authorList>
            <person name="Wang C."/>
            <person name="Feng Y."/>
            <person name="Zong Z."/>
        </authorList>
    </citation>
    <scope>NUCLEOTIDE SEQUENCE [LARGE SCALE GENOMIC DNA]</scope>
    <source>
        <strain evidence="1 2">120309</strain>
    </source>
</reference>
<keyword evidence="2" id="KW-1185">Reference proteome</keyword>
<organism evidence="1 2">
    <name type="scientific">Mycolicibacterium nivoides</name>
    <dbReference type="NCBI Taxonomy" id="2487344"/>
    <lineage>
        <taxon>Bacteria</taxon>
        <taxon>Bacillati</taxon>
        <taxon>Actinomycetota</taxon>
        <taxon>Actinomycetes</taxon>
        <taxon>Mycobacteriales</taxon>
        <taxon>Mycobacteriaceae</taxon>
        <taxon>Mycolicibacterium</taxon>
    </lineage>
</organism>
<comment type="caution">
    <text evidence="1">The sequence shown here is derived from an EMBL/GenBank/DDBJ whole genome shotgun (WGS) entry which is preliminary data.</text>
</comment>
<accession>A0ABW9L514</accession>